<comment type="caution">
    <text evidence="2">The sequence shown here is derived from an EMBL/GenBank/DDBJ whole genome shotgun (WGS) entry which is preliminary data.</text>
</comment>
<reference evidence="2 3" key="1">
    <citation type="submission" date="2022-01" db="EMBL/GenBank/DDBJ databases">
        <authorList>
            <person name="Xiong W."/>
            <person name="Schranz E."/>
        </authorList>
    </citation>
    <scope>NUCLEOTIDE SEQUENCE [LARGE SCALE GENOMIC DNA]</scope>
</reference>
<proteinExistence type="predicted"/>
<keyword evidence="3" id="KW-1185">Reference proteome</keyword>
<gene>
    <name evidence="2" type="ORF">LVIROSA_LOCUS4378</name>
</gene>
<organism evidence="2 3">
    <name type="scientific">Lactuca virosa</name>
    <dbReference type="NCBI Taxonomy" id="75947"/>
    <lineage>
        <taxon>Eukaryota</taxon>
        <taxon>Viridiplantae</taxon>
        <taxon>Streptophyta</taxon>
        <taxon>Embryophyta</taxon>
        <taxon>Tracheophyta</taxon>
        <taxon>Spermatophyta</taxon>
        <taxon>Magnoliopsida</taxon>
        <taxon>eudicotyledons</taxon>
        <taxon>Gunneridae</taxon>
        <taxon>Pentapetalae</taxon>
        <taxon>asterids</taxon>
        <taxon>campanulids</taxon>
        <taxon>Asterales</taxon>
        <taxon>Asteraceae</taxon>
        <taxon>Cichorioideae</taxon>
        <taxon>Cichorieae</taxon>
        <taxon>Lactucinae</taxon>
        <taxon>Lactuca</taxon>
    </lineage>
</organism>
<dbReference type="EMBL" id="CAKMRJ010000002">
    <property type="protein sequence ID" value="CAH1416626.1"/>
    <property type="molecule type" value="Genomic_DNA"/>
</dbReference>
<evidence type="ECO:0000313" key="2">
    <source>
        <dbReference type="EMBL" id="CAH1416626.1"/>
    </source>
</evidence>
<dbReference type="Proteomes" id="UP001157418">
    <property type="component" value="Unassembled WGS sequence"/>
</dbReference>
<protein>
    <submittedName>
        <fullName evidence="2">Uncharacterized protein</fullName>
    </submittedName>
</protein>
<evidence type="ECO:0000256" key="1">
    <source>
        <dbReference type="SAM" id="MobiDB-lite"/>
    </source>
</evidence>
<name>A0AAU9LTM0_9ASTR</name>
<accession>A0AAU9LTM0</accession>
<evidence type="ECO:0000313" key="3">
    <source>
        <dbReference type="Proteomes" id="UP001157418"/>
    </source>
</evidence>
<sequence length="115" mass="12955">MDSSSSMSLTDRVNFRTRVLTSHLNNYQNPTTELVQTAVCVSYSPPELSEPPFSFDTKSLRKLLDGQNIAVIDNVFNLMMQSNLFCPRERGGKVFISPDFNQSTGATERDDDEKN</sequence>
<feature type="region of interest" description="Disordered" evidence="1">
    <location>
        <begin position="96"/>
        <end position="115"/>
    </location>
</feature>
<dbReference type="AlphaFoldDB" id="A0AAU9LTM0"/>